<evidence type="ECO:0000259" key="1">
    <source>
        <dbReference type="PROSITE" id="PS51464"/>
    </source>
</evidence>
<dbReference type="GO" id="GO:0097367">
    <property type="term" value="F:carbohydrate derivative binding"/>
    <property type="evidence" value="ECO:0007669"/>
    <property type="project" value="InterPro"/>
</dbReference>
<dbReference type="EMBL" id="CABM01000030">
    <property type="protein sequence ID" value="CBH96673.1"/>
    <property type="molecule type" value="Genomic_DNA"/>
</dbReference>
<comment type="caution">
    <text evidence="2">The sequence shown here is derived from an EMBL/GenBank/DDBJ whole genome shotgun (WGS) entry which is preliminary data.</text>
</comment>
<dbReference type="CDD" id="cd05006">
    <property type="entry name" value="SIS_GmhA"/>
    <property type="match status" value="1"/>
</dbReference>
<reference evidence="2" key="1">
    <citation type="submission" date="2009-10" db="EMBL/GenBank/DDBJ databases">
        <title>Diversity of trophic interactions inside an arsenic-rich microbial ecosystem.</title>
        <authorList>
            <person name="Bertin P.N."/>
            <person name="Heinrich-Salmeron A."/>
            <person name="Pelletier E."/>
            <person name="Goulhen-Chollet F."/>
            <person name="Arsene-Ploetze F."/>
            <person name="Gallien S."/>
            <person name="Calteau A."/>
            <person name="Vallenet D."/>
            <person name="Casiot C."/>
            <person name="Chane-Woon-Ming B."/>
            <person name="Giloteaux L."/>
            <person name="Barakat M."/>
            <person name="Bonnefoy V."/>
            <person name="Bruneel O."/>
            <person name="Chandler M."/>
            <person name="Cleiss J."/>
            <person name="Duran R."/>
            <person name="Elbaz-Poulichet F."/>
            <person name="Fonknechten N."/>
            <person name="Lauga B."/>
            <person name="Mornico D."/>
            <person name="Ortet P."/>
            <person name="Schaeffer C."/>
            <person name="Siguier P."/>
            <person name="Alexander Thil Smith A."/>
            <person name="Van Dorsselaer A."/>
            <person name="Weissenbach J."/>
            <person name="Medigue C."/>
            <person name="Le Paslier D."/>
        </authorList>
    </citation>
    <scope>NUCLEOTIDE SEQUENCE</scope>
</reference>
<evidence type="ECO:0000313" key="2">
    <source>
        <dbReference type="EMBL" id="CBH96673.1"/>
    </source>
</evidence>
<dbReference type="GO" id="GO:0016853">
    <property type="term" value="F:isomerase activity"/>
    <property type="evidence" value="ECO:0007669"/>
    <property type="project" value="UniProtKB-KW"/>
</dbReference>
<sequence length="231" mass="24841">MDTPSALEGLYPFLHGHPKDATQEHAALLESVRRKSADSMAAKERFYRDHAEEVVACARALAAVYAGGGQMFAMGNGGSSCDAAHFCVEFQHPVTAGRPALPAMNLVMDMAMFSAVCNDIGVRHVFARQLEAHARSGDGLVGLSTSGNSDNLMQAFAKARDMGLRTIGFAGGDGGAMRRSGLLDHCLVVDTDSIHRVQEVHVSLYHILWDLTHTLLADQRGAIKDTDHAVR</sequence>
<dbReference type="PROSITE" id="PS51464">
    <property type="entry name" value="SIS"/>
    <property type="match status" value="1"/>
</dbReference>
<dbReference type="PANTHER" id="PTHR30390">
    <property type="entry name" value="SEDOHEPTULOSE 7-PHOSPHATE ISOMERASE / DNAA INITIATOR-ASSOCIATING FACTOR FOR REPLICATION INITIATION"/>
    <property type="match status" value="1"/>
</dbReference>
<dbReference type="Pfam" id="PF13580">
    <property type="entry name" value="SIS_2"/>
    <property type="match status" value="1"/>
</dbReference>
<dbReference type="SUPFAM" id="SSF53697">
    <property type="entry name" value="SIS domain"/>
    <property type="match status" value="1"/>
</dbReference>
<dbReference type="GO" id="GO:1901135">
    <property type="term" value="P:carbohydrate derivative metabolic process"/>
    <property type="evidence" value="ECO:0007669"/>
    <property type="project" value="InterPro"/>
</dbReference>
<proteinExistence type="predicted"/>
<organism evidence="2">
    <name type="scientific">mine drainage metagenome</name>
    <dbReference type="NCBI Taxonomy" id="410659"/>
    <lineage>
        <taxon>unclassified sequences</taxon>
        <taxon>metagenomes</taxon>
        <taxon>ecological metagenomes</taxon>
    </lineage>
</organism>
<gene>
    <name evidence="2" type="primary">gmhA</name>
    <name evidence="2" type="ORF">CARN2_2388</name>
</gene>
<protein>
    <submittedName>
        <fullName evidence="2">Putative sedoheptulose 7-phosphate isomerase</fullName>
    </submittedName>
</protein>
<dbReference type="InterPro" id="IPR046348">
    <property type="entry name" value="SIS_dom_sf"/>
</dbReference>
<dbReference type="AlphaFoldDB" id="E6PP21"/>
<feature type="domain" description="SIS" evidence="1">
    <location>
        <begin position="61"/>
        <end position="227"/>
    </location>
</feature>
<dbReference type="InterPro" id="IPR001347">
    <property type="entry name" value="SIS_dom"/>
</dbReference>
<name>E6PP21_9ZZZZ</name>
<dbReference type="InterPro" id="IPR050099">
    <property type="entry name" value="SIS_GmhA/DiaA_subfam"/>
</dbReference>
<dbReference type="Gene3D" id="3.40.50.10490">
    <property type="entry name" value="Glucose-6-phosphate isomerase like protein, domain 1"/>
    <property type="match status" value="1"/>
</dbReference>
<accession>E6PP21</accession>
<dbReference type="InterPro" id="IPR035461">
    <property type="entry name" value="GmhA/DiaA"/>
</dbReference>
<keyword evidence="2" id="KW-0413">Isomerase</keyword>